<dbReference type="RefSeq" id="WP_201642473.1">
    <property type="nucleotide sequence ID" value="NZ_CAJHCP010000005.1"/>
</dbReference>
<accession>A0ABM8NKN5</accession>
<comment type="caution">
    <text evidence="1">The sequence shown here is derived from an EMBL/GenBank/DDBJ whole genome shotgun (WGS) entry which is preliminary data.</text>
</comment>
<sequence length="186" mass="20418">MAETVFQTSAREINVLVVIDTEYLKDAYRNPSKDQNNPTAIDHGHQYMLCTGSRGVMSGQGTGDLQFKADVGDDVAFTGVSIYNNSDDAVIVYDVEHFSGDHVFNPFNADMIVRTGAVQPNADSPNRNGLPPVRKQTNFAVFDSKVRSSGREGFGLAFGLYTLAANGQDQELYGYFRWDPYVTVAA</sequence>
<evidence type="ECO:0000313" key="1">
    <source>
        <dbReference type="EMBL" id="CAD6530563.1"/>
    </source>
</evidence>
<gene>
    <name evidence="1" type="ORF">LMG28140_02362</name>
</gene>
<proteinExistence type="predicted"/>
<dbReference type="InterPro" id="IPR021087">
    <property type="entry name" value="Uncharacterised_PixA/AidA"/>
</dbReference>
<name>A0ABM8NKN5_9BURK</name>
<evidence type="ECO:0000313" key="2">
    <source>
        <dbReference type="Proteomes" id="UP000598032"/>
    </source>
</evidence>
<reference evidence="1 2" key="1">
    <citation type="submission" date="2020-10" db="EMBL/GenBank/DDBJ databases">
        <authorList>
            <person name="Peeters C."/>
        </authorList>
    </citation>
    <scope>NUCLEOTIDE SEQUENCE [LARGE SCALE GENOMIC DNA]</scope>
    <source>
        <strain evidence="1 2">LMG 28140</strain>
    </source>
</reference>
<dbReference type="InterPro" id="IPR038712">
    <property type="entry name" value="PixA-like_sf"/>
</dbReference>
<protein>
    <recommendedName>
        <fullName evidence="3">DNA-directed RNA polymerase subunit beta</fullName>
    </recommendedName>
</protein>
<keyword evidence="2" id="KW-1185">Reference proteome</keyword>
<evidence type="ECO:0008006" key="3">
    <source>
        <dbReference type="Google" id="ProtNLM"/>
    </source>
</evidence>
<dbReference type="Gene3D" id="2.60.40.3910">
    <property type="entry name" value="Inclusion body protein"/>
    <property type="match status" value="1"/>
</dbReference>
<dbReference type="Proteomes" id="UP000598032">
    <property type="component" value="Unassembled WGS sequence"/>
</dbReference>
<dbReference type="Pfam" id="PF12306">
    <property type="entry name" value="PixA"/>
    <property type="match status" value="1"/>
</dbReference>
<dbReference type="EMBL" id="CAJHCP010000005">
    <property type="protein sequence ID" value="CAD6530563.1"/>
    <property type="molecule type" value="Genomic_DNA"/>
</dbReference>
<organism evidence="1 2">
    <name type="scientific">Paraburkholderia metrosideri</name>
    <dbReference type="NCBI Taxonomy" id="580937"/>
    <lineage>
        <taxon>Bacteria</taxon>
        <taxon>Pseudomonadati</taxon>
        <taxon>Pseudomonadota</taxon>
        <taxon>Betaproteobacteria</taxon>
        <taxon>Burkholderiales</taxon>
        <taxon>Burkholderiaceae</taxon>
        <taxon>Paraburkholderia</taxon>
    </lineage>
</organism>